<dbReference type="STRING" id="1123382.SAMN02745221_00131"/>
<organism evidence="1 2">
    <name type="scientific">Thermosyntropha lipolytica DSM 11003</name>
    <dbReference type="NCBI Taxonomy" id="1123382"/>
    <lineage>
        <taxon>Bacteria</taxon>
        <taxon>Bacillati</taxon>
        <taxon>Bacillota</taxon>
        <taxon>Clostridia</taxon>
        <taxon>Eubacteriales</taxon>
        <taxon>Syntrophomonadaceae</taxon>
        <taxon>Thermosyntropha</taxon>
    </lineage>
</organism>
<evidence type="ECO:0000313" key="2">
    <source>
        <dbReference type="Proteomes" id="UP000242329"/>
    </source>
</evidence>
<dbReference type="AlphaFoldDB" id="A0A1M5JJF9"/>
<proteinExistence type="predicted"/>
<dbReference type="Proteomes" id="UP000242329">
    <property type="component" value="Unassembled WGS sequence"/>
</dbReference>
<sequence>MENQENLLLDVDEFEIPSKDVEEILNSKRNHVLYLFLLEGIANIAPMLMISRISDENVVKNLSLKTQIDDIKSYVKENISVFGLKGRSHYFRNEVCLGEIIHYLYIIRGITGDPFEPFICVSLKDNVYTCIAYANTKEFIVISSNGTDLISSVLQKASQKGMYSLYRYVDLINSCIECKFP</sequence>
<reference evidence="2" key="1">
    <citation type="submission" date="2016-11" db="EMBL/GenBank/DDBJ databases">
        <authorList>
            <person name="Varghese N."/>
            <person name="Submissions S."/>
        </authorList>
    </citation>
    <scope>NUCLEOTIDE SEQUENCE [LARGE SCALE GENOMIC DNA]</scope>
    <source>
        <strain evidence="2">DSM 11003</strain>
    </source>
</reference>
<protein>
    <submittedName>
        <fullName evidence="1">Uncharacterized protein</fullName>
    </submittedName>
</protein>
<name>A0A1M5JJF9_9FIRM</name>
<dbReference type="EMBL" id="FQWY01000002">
    <property type="protein sequence ID" value="SHG40173.1"/>
    <property type="molecule type" value="Genomic_DNA"/>
</dbReference>
<evidence type="ECO:0000313" key="1">
    <source>
        <dbReference type="EMBL" id="SHG40173.1"/>
    </source>
</evidence>
<accession>A0A1M5JJF9</accession>
<dbReference type="RefSeq" id="WP_073088908.1">
    <property type="nucleotide sequence ID" value="NZ_FQWY01000002.1"/>
</dbReference>
<gene>
    <name evidence="1" type="ORF">SAMN02745221_00131</name>
</gene>
<keyword evidence="2" id="KW-1185">Reference proteome</keyword>